<protein>
    <submittedName>
        <fullName evidence="3">DUF1648 domain-containing protein</fullName>
    </submittedName>
</protein>
<comment type="caution">
    <text evidence="3">The sequence shown here is derived from an EMBL/GenBank/DDBJ whole genome shotgun (WGS) entry which is preliminary data.</text>
</comment>
<dbReference type="Pfam" id="PF07853">
    <property type="entry name" value="DUF1648"/>
    <property type="match status" value="1"/>
</dbReference>
<keyword evidence="1" id="KW-0472">Membrane</keyword>
<name>A0ABU7V899_9MICO</name>
<feature type="transmembrane region" description="Helical" evidence="1">
    <location>
        <begin position="196"/>
        <end position="215"/>
    </location>
</feature>
<evidence type="ECO:0000313" key="3">
    <source>
        <dbReference type="EMBL" id="MEF2255904.1"/>
    </source>
</evidence>
<reference evidence="3 4" key="1">
    <citation type="submission" date="2024-01" db="EMBL/GenBank/DDBJ databases">
        <title>the genome sequence of strain Microbacterium schleiferi NBRC 15075.</title>
        <authorList>
            <person name="Ding Y."/>
            <person name="Zhang G."/>
        </authorList>
    </citation>
    <scope>NUCLEOTIDE SEQUENCE [LARGE SCALE GENOMIC DNA]</scope>
    <source>
        <strain evidence="3 4">NBRC 15075</strain>
    </source>
</reference>
<accession>A0ABU7V899</accession>
<keyword evidence="1" id="KW-0812">Transmembrane</keyword>
<feature type="domain" description="DUF1648" evidence="2">
    <location>
        <begin position="26"/>
        <end position="64"/>
    </location>
</feature>
<feature type="transmembrane region" description="Helical" evidence="1">
    <location>
        <begin position="98"/>
        <end position="118"/>
    </location>
</feature>
<keyword evidence="4" id="KW-1185">Reference proteome</keyword>
<sequence length="283" mass="28880">MTDSLSDFARARRAFIWWALIVPLALTVVAVVVQVLAIPALPDPVAVHWGASGEPDGFAAPWVAPVMSAAVGVGLTALLGVFAYAGAREGEWGPTLRFLGAMTPAAVAGVLMLATWSVLGQRGLASGTDAPNIVPAVVAAAVTALVVGLVGWFAQPAVTVSGGNAALSDDGTLAPLAPTERVVWLRSVTMSTPGMLALYALVALMLGGAMVSFLTSGSASVILLIVGLILGALVAATTMFRVRIDDQGLRVTSYLGIPRFRIPLGEVSAVHAVFVSPLADFGG</sequence>
<dbReference type="InterPro" id="IPR012867">
    <property type="entry name" value="DUF1648"/>
</dbReference>
<evidence type="ECO:0000259" key="2">
    <source>
        <dbReference type="Pfam" id="PF07853"/>
    </source>
</evidence>
<dbReference type="RefSeq" id="WP_331792062.1">
    <property type="nucleotide sequence ID" value="NZ_BAAAUO010000012.1"/>
</dbReference>
<feature type="transmembrane region" description="Helical" evidence="1">
    <location>
        <begin position="15"/>
        <end position="42"/>
    </location>
</feature>
<keyword evidence="1" id="KW-1133">Transmembrane helix</keyword>
<evidence type="ECO:0000256" key="1">
    <source>
        <dbReference type="SAM" id="Phobius"/>
    </source>
</evidence>
<feature type="transmembrane region" description="Helical" evidence="1">
    <location>
        <begin position="62"/>
        <end position="86"/>
    </location>
</feature>
<evidence type="ECO:0000313" key="4">
    <source>
        <dbReference type="Proteomes" id="UP001351900"/>
    </source>
</evidence>
<proteinExistence type="predicted"/>
<feature type="transmembrane region" description="Helical" evidence="1">
    <location>
        <begin position="133"/>
        <end position="154"/>
    </location>
</feature>
<feature type="transmembrane region" description="Helical" evidence="1">
    <location>
        <begin position="221"/>
        <end position="240"/>
    </location>
</feature>
<organism evidence="3 4">
    <name type="scientific">Microbacterium schleiferi</name>
    <dbReference type="NCBI Taxonomy" id="69362"/>
    <lineage>
        <taxon>Bacteria</taxon>
        <taxon>Bacillati</taxon>
        <taxon>Actinomycetota</taxon>
        <taxon>Actinomycetes</taxon>
        <taxon>Micrococcales</taxon>
        <taxon>Microbacteriaceae</taxon>
        <taxon>Microbacterium</taxon>
    </lineage>
</organism>
<dbReference type="EMBL" id="JAZHOV010000007">
    <property type="protein sequence ID" value="MEF2255904.1"/>
    <property type="molecule type" value="Genomic_DNA"/>
</dbReference>
<gene>
    <name evidence="3" type="ORF">V2V91_12290</name>
</gene>
<dbReference type="Proteomes" id="UP001351900">
    <property type="component" value="Unassembled WGS sequence"/>
</dbReference>